<dbReference type="AlphaFoldDB" id="A0A7W6NWK4"/>
<dbReference type="Proteomes" id="UP000557392">
    <property type="component" value="Unassembled WGS sequence"/>
</dbReference>
<name>A0A7W6NWK4_9SPHN</name>
<evidence type="ECO:0000313" key="1">
    <source>
        <dbReference type="EMBL" id="MBB4099214.1"/>
    </source>
</evidence>
<comment type="caution">
    <text evidence="1">The sequence shown here is derived from an EMBL/GenBank/DDBJ whole genome shotgun (WGS) entry which is preliminary data.</text>
</comment>
<gene>
    <name evidence="1" type="ORF">GGR46_002778</name>
</gene>
<dbReference type="RefSeq" id="WP_183998507.1">
    <property type="nucleotide sequence ID" value="NZ_JACIEH010000002.1"/>
</dbReference>
<reference evidence="1 2" key="1">
    <citation type="submission" date="2020-08" db="EMBL/GenBank/DDBJ databases">
        <title>Genomic Encyclopedia of Type Strains, Phase IV (KMG-IV): sequencing the most valuable type-strain genomes for metagenomic binning, comparative biology and taxonomic classification.</title>
        <authorList>
            <person name="Goeker M."/>
        </authorList>
    </citation>
    <scope>NUCLEOTIDE SEQUENCE [LARGE SCALE GENOMIC DNA]</scope>
    <source>
        <strain evidence="1 2">DSM 101806</strain>
    </source>
</reference>
<keyword evidence="2" id="KW-1185">Reference proteome</keyword>
<proteinExistence type="predicted"/>
<accession>A0A7W6NWK4</accession>
<evidence type="ECO:0000313" key="2">
    <source>
        <dbReference type="Proteomes" id="UP000557392"/>
    </source>
</evidence>
<sequence length="123" mass="12898">MEARIRDSYEFPTDLAEEADTRGALRWTIGVIATAAAALGLTNAGAISGWASSFDPQPGVIVLVHAADGWDEATAKLGLGAPHARMHKAWKHMEQARWSGGGAVVEQAALDAPAPEQGPATQR</sequence>
<protein>
    <submittedName>
        <fullName evidence="1">Uncharacterized protein</fullName>
    </submittedName>
</protein>
<organism evidence="1 2">
    <name type="scientific">Sphingomonas kyeonggiensis</name>
    <dbReference type="NCBI Taxonomy" id="1268553"/>
    <lineage>
        <taxon>Bacteria</taxon>
        <taxon>Pseudomonadati</taxon>
        <taxon>Pseudomonadota</taxon>
        <taxon>Alphaproteobacteria</taxon>
        <taxon>Sphingomonadales</taxon>
        <taxon>Sphingomonadaceae</taxon>
        <taxon>Sphingomonas</taxon>
    </lineage>
</organism>
<dbReference type="EMBL" id="JACIEH010000002">
    <property type="protein sequence ID" value="MBB4099214.1"/>
    <property type="molecule type" value="Genomic_DNA"/>
</dbReference>